<feature type="active site" evidence="10">
    <location>
        <position position="281"/>
    </location>
</feature>
<comment type="pathway">
    <text evidence="10">Lipid metabolism; fatty acid biosynthesis.</text>
</comment>
<dbReference type="NCBIfam" id="TIGR00747">
    <property type="entry name" value="fabH"/>
    <property type="match status" value="1"/>
</dbReference>
<dbReference type="GO" id="GO:0005737">
    <property type="term" value="C:cytoplasm"/>
    <property type="evidence" value="ECO:0007669"/>
    <property type="project" value="UniProtKB-SubCell"/>
</dbReference>
<sequence>MNAKITCIGIYHPQQKVYNSYFEERLETSDQWIRERTGIESRFFAAADEFTSDLCVKAAQNMIDIYDKDVSDVDFIIVATTTPDIVVPSVASQVQARLQIPHAGAIDLSSACAGFCLGLIMAKGLICAGSHKKILIIGADTLSKVTDFTDRTTCILFGDAAGAVIMEACEEGEENSVYNVITETNGVYGKDLYLTNLNKMINGEEVVANNKLHQNGRTVYKWAIQTLSKGISDLVAKNNLTIDDIAYFLPHSANYRLLEAVFNNMGIDMDRCLDSVRKYGNTSAASIPLAYYNGVREGKIKMGDNLLLMGFGGGFTYGGLCIKNNIPYSEKLQNHK</sequence>
<comment type="domain">
    <text evidence="10">The last Arg residue of the ACP-binding site is essential for the weak association between ACP/AcpP and FabH.</text>
</comment>
<dbReference type="Proteomes" id="UP000823637">
    <property type="component" value="Unassembled WGS sequence"/>
</dbReference>
<keyword evidence="4 10" id="KW-0808">Transferase</keyword>
<comment type="caution">
    <text evidence="13">The sequence shown here is derived from an EMBL/GenBank/DDBJ whole genome shotgun (WGS) entry which is preliminary data.</text>
</comment>
<evidence type="ECO:0000256" key="2">
    <source>
        <dbReference type="ARBA" id="ARBA00022490"/>
    </source>
</evidence>
<evidence type="ECO:0000256" key="5">
    <source>
        <dbReference type="ARBA" id="ARBA00022832"/>
    </source>
</evidence>
<evidence type="ECO:0000256" key="3">
    <source>
        <dbReference type="ARBA" id="ARBA00022516"/>
    </source>
</evidence>
<evidence type="ECO:0000256" key="1">
    <source>
        <dbReference type="ARBA" id="ARBA00008642"/>
    </source>
</evidence>
<comment type="catalytic activity">
    <reaction evidence="10">
        <text>malonyl-[ACP] + acetyl-CoA + H(+) = 3-oxobutanoyl-[ACP] + CO2 + CoA</text>
        <dbReference type="Rhea" id="RHEA:12080"/>
        <dbReference type="Rhea" id="RHEA-COMP:9623"/>
        <dbReference type="Rhea" id="RHEA-COMP:9625"/>
        <dbReference type="ChEBI" id="CHEBI:15378"/>
        <dbReference type="ChEBI" id="CHEBI:16526"/>
        <dbReference type="ChEBI" id="CHEBI:57287"/>
        <dbReference type="ChEBI" id="CHEBI:57288"/>
        <dbReference type="ChEBI" id="CHEBI:78449"/>
        <dbReference type="ChEBI" id="CHEBI:78450"/>
        <dbReference type="EC" id="2.3.1.180"/>
    </reaction>
</comment>
<evidence type="ECO:0000256" key="9">
    <source>
        <dbReference type="ARBA" id="ARBA00023315"/>
    </source>
</evidence>
<keyword evidence="2 10" id="KW-0963">Cytoplasm</keyword>
<dbReference type="CDD" id="cd00830">
    <property type="entry name" value="KAS_III"/>
    <property type="match status" value="1"/>
</dbReference>
<keyword evidence="9 10" id="KW-0012">Acyltransferase</keyword>
<evidence type="ECO:0000313" key="13">
    <source>
        <dbReference type="EMBL" id="MBO8447189.1"/>
    </source>
</evidence>
<feature type="domain" description="Beta-ketoacyl-[acyl-carrier-protein] synthase III N-terminal" evidence="12">
    <location>
        <begin position="106"/>
        <end position="185"/>
    </location>
</feature>
<comment type="function">
    <text evidence="10">Catalyzes the condensation reaction of fatty acid synthesis by the addition to an acyl acceptor of two carbons from malonyl-ACP. Catalyzes the first condensation reaction which initiates fatty acid synthesis and may therefore play a role in governing the total rate of fatty acid production. Possesses both acetoacetyl-ACP synthase and acetyl transacylase activities. Its substrate specificity determines the biosynthesis of branched-chain and/or straight-chain of fatty acids.</text>
</comment>
<dbReference type="InterPro" id="IPR013751">
    <property type="entry name" value="ACP_syn_III_N"/>
</dbReference>
<evidence type="ECO:0000313" key="14">
    <source>
        <dbReference type="Proteomes" id="UP000823637"/>
    </source>
</evidence>
<organism evidence="13 14">
    <name type="scientific">Candidatus Enterocola intestinipullorum</name>
    <dbReference type="NCBI Taxonomy" id="2840783"/>
    <lineage>
        <taxon>Bacteria</taxon>
        <taxon>Pseudomonadati</taxon>
        <taxon>Bacteroidota</taxon>
        <taxon>Bacteroidia</taxon>
        <taxon>Bacteroidales</taxon>
        <taxon>Candidatus Enterocola</taxon>
    </lineage>
</organism>
<dbReference type="NCBIfam" id="NF006829">
    <property type="entry name" value="PRK09352.1"/>
    <property type="match status" value="1"/>
</dbReference>
<dbReference type="InterPro" id="IPR013747">
    <property type="entry name" value="ACP_syn_III_C"/>
</dbReference>
<dbReference type="GO" id="GO:0006633">
    <property type="term" value="P:fatty acid biosynthetic process"/>
    <property type="evidence" value="ECO:0007669"/>
    <property type="project" value="UniProtKB-UniRule"/>
</dbReference>
<evidence type="ECO:0000256" key="4">
    <source>
        <dbReference type="ARBA" id="ARBA00022679"/>
    </source>
</evidence>
<dbReference type="PANTHER" id="PTHR34069:SF2">
    <property type="entry name" value="BETA-KETOACYL-[ACYL-CARRIER-PROTEIN] SYNTHASE III"/>
    <property type="match status" value="1"/>
</dbReference>
<reference evidence="13" key="2">
    <citation type="journal article" date="2021" name="PeerJ">
        <title>Extensive microbial diversity within the chicken gut microbiome revealed by metagenomics and culture.</title>
        <authorList>
            <person name="Gilroy R."/>
            <person name="Ravi A."/>
            <person name="Getino M."/>
            <person name="Pursley I."/>
            <person name="Horton D.L."/>
            <person name="Alikhan N.F."/>
            <person name="Baker D."/>
            <person name="Gharbi K."/>
            <person name="Hall N."/>
            <person name="Watson M."/>
            <person name="Adriaenssens E.M."/>
            <person name="Foster-Nyarko E."/>
            <person name="Jarju S."/>
            <person name="Secka A."/>
            <person name="Antonio M."/>
            <person name="Oren A."/>
            <person name="Chaudhuri R.R."/>
            <person name="La Ragione R."/>
            <person name="Hildebrand F."/>
            <person name="Pallen M.J."/>
        </authorList>
    </citation>
    <scope>NUCLEOTIDE SEQUENCE</scope>
    <source>
        <strain evidence="13">D3-1215</strain>
    </source>
</reference>
<dbReference type="SUPFAM" id="SSF53901">
    <property type="entry name" value="Thiolase-like"/>
    <property type="match status" value="1"/>
</dbReference>
<feature type="active site" evidence="10">
    <location>
        <position position="112"/>
    </location>
</feature>
<dbReference type="AlphaFoldDB" id="A0A9D9EL66"/>
<dbReference type="HAMAP" id="MF_01815">
    <property type="entry name" value="FabH"/>
    <property type="match status" value="1"/>
</dbReference>
<evidence type="ECO:0000259" key="11">
    <source>
        <dbReference type="Pfam" id="PF08541"/>
    </source>
</evidence>
<comment type="subcellular location">
    <subcellularLocation>
        <location evidence="10">Cytoplasm</location>
    </subcellularLocation>
</comment>
<dbReference type="InterPro" id="IPR016039">
    <property type="entry name" value="Thiolase-like"/>
</dbReference>
<dbReference type="GO" id="GO:0033818">
    <property type="term" value="F:beta-ketoacyl-acyl-carrier-protein synthase III activity"/>
    <property type="evidence" value="ECO:0007669"/>
    <property type="project" value="UniProtKB-UniRule"/>
</dbReference>
<dbReference type="Gene3D" id="3.40.47.10">
    <property type="match status" value="1"/>
</dbReference>
<dbReference type="Pfam" id="PF08545">
    <property type="entry name" value="ACP_syn_III"/>
    <property type="match status" value="1"/>
</dbReference>
<reference evidence="13" key="1">
    <citation type="submission" date="2020-10" db="EMBL/GenBank/DDBJ databases">
        <authorList>
            <person name="Gilroy R."/>
        </authorList>
    </citation>
    <scope>NUCLEOTIDE SEQUENCE</scope>
    <source>
        <strain evidence="13">D3-1215</strain>
    </source>
</reference>
<dbReference type="InterPro" id="IPR004655">
    <property type="entry name" value="FabH"/>
</dbReference>
<proteinExistence type="inferred from homology"/>
<keyword evidence="6 10" id="KW-0443">Lipid metabolism</keyword>
<dbReference type="GO" id="GO:0004315">
    <property type="term" value="F:3-oxoacyl-[acyl-carrier-protein] synthase activity"/>
    <property type="evidence" value="ECO:0007669"/>
    <property type="project" value="InterPro"/>
</dbReference>
<accession>A0A9D9EL66</accession>
<evidence type="ECO:0000256" key="10">
    <source>
        <dbReference type="HAMAP-Rule" id="MF_01815"/>
    </source>
</evidence>
<dbReference type="EC" id="2.3.1.180" evidence="10"/>
<evidence type="ECO:0000259" key="12">
    <source>
        <dbReference type="Pfam" id="PF08545"/>
    </source>
</evidence>
<name>A0A9D9EL66_9BACT</name>
<keyword evidence="7 10" id="KW-0275">Fatty acid biosynthesis</keyword>
<comment type="subunit">
    <text evidence="10">Homodimer.</text>
</comment>
<feature type="region of interest" description="ACP-binding" evidence="10">
    <location>
        <begin position="252"/>
        <end position="256"/>
    </location>
</feature>
<evidence type="ECO:0000256" key="7">
    <source>
        <dbReference type="ARBA" id="ARBA00023160"/>
    </source>
</evidence>
<dbReference type="GO" id="GO:0044550">
    <property type="term" value="P:secondary metabolite biosynthetic process"/>
    <property type="evidence" value="ECO:0007669"/>
    <property type="project" value="TreeGrafter"/>
</dbReference>
<feature type="domain" description="Beta-ketoacyl-[acyl-carrier-protein] synthase III C-terminal" evidence="11">
    <location>
        <begin position="236"/>
        <end position="323"/>
    </location>
</feature>
<keyword evidence="5 10" id="KW-0276">Fatty acid metabolism</keyword>
<dbReference type="EMBL" id="JADIMR010000083">
    <property type="protein sequence ID" value="MBO8447189.1"/>
    <property type="molecule type" value="Genomic_DNA"/>
</dbReference>
<keyword evidence="3 10" id="KW-0444">Lipid biosynthesis</keyword>
<protein>
    <recommendedName>
        <fullName evidence="10">Beta-ketoacyl-[acyl-carrier-protein] synthase III</fullName>
        <shortName evidence="10">Beta-ketoacyl-ACP synthase III</shortName>
        <shortName evidence="10">KAS III</shortName>
        <ecNumber evidence="10">2.3.1.180</ecNumber>
    </recommendedName>
    <alternativeName>
        <fullName evidence="10">3-oxoacyl-[acyl-carrier-protein] synthase 3</fullName>
    </alternativeName>
    <alternativeName>
        <fullName evidence="10">3-oxoacyl-[acyl-carrier-protein] synthase III</fullName>
    </alternativeName>
</protein>
<evidence type="ECO:0000256" key="6">
    <source>
        <dbReference type="ARBA" id="ARBA00023098"/>
    </source>
</evidence>
<keyword evidence="8 10" id="KW-0511">Multifunctional enzyme</keyword>
<dbReference type="PANTHER" id="PTHR34069">
    <property type="entry name" value="3-OXOACYL-[ACYL-CARRIER-PROTEIN] SYNTHASE 3"/>
    <property type="match status" value="1"/>
</dbReference>
<evidence type="ECO:0000256" key="8">
    <source>
        <dbReference type="ARBA" id="ARBA00023268"/>
    </source>
</evidence>
<dbReference type="Pfam" id="PF08541">
    <property type="entry name" value="ACP_syn_III_C"/>
    <property type="match status" value="1"/>
</dbReference>
<feature type="active site" evidence="10">
    <location>
        <position position="251"/>
    </location>
</feature>
<comment type="similarity">
    <text evidence="1 10">Belongs to the thiolase-like superfamily. FabH family.</text>
</comment>
<gene>
    <name evidence="10" type="primary">fabH</name>
    <name evidence="13" type="ORF">IAC32_05550</name>
</gene>